<organism evidence="7 8">
    <name type="scientific">Climacteris rufus</name>
    <name type="common">rufous treecreeper</name>
    <dbReference type="NCBI Taxonomy" id="47695"/>
    <lineage>
        <taxon>Eukaryota</taxon>
        <taxon>Metazoa</taxon>
        <taxon>Chordata</taxon>
        <taxon>Craniata</taxon>
        <taxon>Vertebrata</taxon>
        <taxon>Euteleostomi</taxon>
        <taxon>Archelosauria</taxon>
        <taxon>Archosauria</taxon>
        <taxon>Dinosauria</taxon>
        <taxon>Saurischia</taxon>
        <taxon>Theropoda</taxon>
        <taxon>Coelurosauria</taxon>
        <taxon>Aves</taxon>
        <taxon>Neognathae</taxon>
        <taxon>Neoaves</taxon>
        <taxon>Telluraves</taxon>
        <taxon>Australaves</taxon>
        <taxon>Passeriformes</taxon>
        <taxon>Climacteridae</taxon>
        <taxon>Climacteris</taxon>
    </lineage>
</organism>
<feature type="domain" description="Calponin-homology (CH)" evidence="6">
    <location>
        <begin position="362"/>
        <end position="469"/>
    </location>
</feature>
<feature type="non-terminal residue" evidence="7">
    <location>
        <position position="472"/>
    </location>
</feature>
<feature type="compositionally biased region" description="Basic and acidic residues" evidence="5">
    <location>
        <begin position="305"/>
        <end position="314"/>
    </location>
</feature>
<dbReference type="Proteomes" id="UP000580879">
    <property type="component" value="Unassembled WGS sequence"/>
</dbReference>
<reference evidence="7 8" key="1">
    <citation type="submission" date="2019-09" db="EMBL/GenBank/DDBJ databases">
        <title>Bird 10,000 Genomes (B10K) Project - Family phase.</title>
        <authorList>
            <person name="Zhang G."/>
        </authorList>
    </citation>
    <scope>NUCLEOTIDE SEQUENCE [LARGE SCALE GENOMIC DNA]</scope>
    <source>
        <strain evidence="7">B10K-DU-029-53</strain>
    </source>
</reference>
<evidence type="ECO:0000256" key="5">
    <source>
        <dbReference type="SAM" id="MobiDB-lite"/>
    </source>
</evidence>
<feature type="region of interest" description="Disordered" evidence="5">
    <location>
        <begin position="102"/>
        <end position="122"/>
    </location>
</feature>
<evidence type="ECO:0000256" key="3">
    <source>
        <dbReference type="ARBA" id="ARBA00061655"/>
    </source>
</evidence>
<dbReference type="FunFam" id="1.10.418.10:FF:000009">
    <property type="entry name" value="smoothelin isoform X2"/>
    <property type="match status" value="1"/>
</dbReference>
<name>A0A7K6QT40_9PASS</name>
<comment type="similarity">
    <text evidence="3">Belongs to the smoothelin family.</text>
</comment>
<dbReference type="PROSITE" id="PS50021">
    <property type="entry name" value="CH"/>
    <property type="match status" value="1"/>
</dbReference>
<dbReference type="SMART" id="SM00033">
    <property type="entry name" value="CH"/>
    <property type="match status" value="1"/>
</dbReference>
<dbReference type="Gene3D" id="1.10.418.10">
    <property type="entry name" value="Calponin-like domain"/>
    <property type="match status" value="1"/>
</dbReference>
<comment type="caution">
    <text evidence="7">The sequence shown here is derived from an EMBL/GenBank/DDBJ whole genome shotgun (WGS) entry which is preliminary data.</text>
</comment>
<evidence type="ECO:0000259" key="6">
    <source>
        <dbReference type="PROSITE" id="PS50021"/>
    </source>
</evidence>
<dbReference type="AlphaFoldDB" id="A0A7K6QT40"/>
<dbReference type="InterPro" id="IPR036872">
    <property type="entry name" value="CH_dom_sf"/>
</dbReference>
<accession>A0A7K6QT40</accession>
<feature type="non-terminal residue" evidence="7">
    <location>
        <position position="1"/>
    </location>
</feature>
<dbReference type="InterPro" id="IPR050540">
    <property type="entry name" value="F-actin_Monoox_Mical"/>
</dbReference>
<keyword evidence="8" id="KW-1185">Reference proteome</keyword>
<dbReference type="OrthoDB" id="21607at2759"/>
<evidence type="ECO:0000313" key="7">
    <source>
        <dbReference type="EMBL" id="NWW76267.1"/>
    </source>
</evidence>
<dbReference type="PANTHER" id="PTHR23167">
    <property type="entry name" value="CALPONIN HOMOLOGY DOMAIN-CONTAINING PROTEIN DDB_G0272472-RELATED"/>
    <property type="match status" value="1"/>
</dbReference>
<gene>
    <name evidence="7" type="primary">Smtnl2</name>
    <name evidence="7" type="ORF">CLIRUF_R02346</name>
</gene>
<dbReference type="PANTHER" id="PTHR23167:SF37">
    <property type="entry name" value="SMOOTHELIN-LIKE PROTEIN 2"/>
    <property type="match status" value="1"/>
</dbReference>
<dbReference type="SUPFAM" id="SSF47576">
    <property type="entry name" value="Calponin-homology domain, CH-domain"/>
    <property type="match status" value="1"/>
</dbReference>
<evidence type="ECO:0000256" key="1">
    <source>
        <dbReference type="ARBA" id="ARBA00022553"/>
    </source>
</evidence>
<dbReference type="Pfam" id="PF00307">
    <property type="entry name" value="CH"/>
    <property type="match status" value="1"/>
</dbReference>
<evidence type="ECO:0000256" key="2">
    <source>
        <dbReference type="ARBA" id="ARBA00023054"/>
    </source>
</evidence>
<protein>
    <submittedName>
        <fullName evidence="7">SMTL2 protein</fullName>
    </submittedName>
</protein>
<keyword evidence="2 4" id="KW-0175">Coiled coil</keyword>
<dbReference type="InterPro" id="IPR001715">
    <property type="entry name" value="CH_dom"/>
</dbReference>
<sequence>MAGEIEDLNGREAQTVCDVLGRYEDTLRGAVREIHVDIQLFKQGVGRQVEEVLRLASPLAHTVSELQQENRRLRAQVERLSRQVEALGRSAGLPQEWADEAADSPQAVGLGSPGQGSADGTFSSHAKLAAAGRSQSVDLDDHQKPEFRRVFSSSIIENGHRSSSSGQAKVSHELTCFQMSESSSPEAHAPAVTLQMPHLPVTAVTRTSEKFSGENICLTGTNNASSGLLGQGKSKNAMAHMRKGSFCTNASCLFWFYTENATSVTKSVSTVNYAVCSGTKTGESATDSYCDVTPRSCSPPPTGRRQVERRRELVRSQTLPRTTGTQARKALFEKFERDDGKGKGESRAKLKRSLSFGVASASSIKQILLDWCRSKTMGYKHIDLQNFSSSWNDGMAFCALVHSFFPEAFDYNKLDPANRKQNFELAFTVAEKMAHCDRLIEVEDMMVMGHKPDPMCVFTYVQSLYSHLRRFE</sequence>
<evidence type="ECO:0000313" key="8">
    <source>
        <dbReference type="Proteomes" id="UP000580879"/>
    </source>
</evidence>
<feature type="region of interest" description="Disordered" evidence="5">
    <location>
        <begin position="289"/>
        <end position="324"/>
    </location>
</feature>
<feature type="coiled-coil region" evidence="4">
    <location>
        <begin position="63"/>
        <end position="90"/>
    </location>
</feature>
<proteinExistence type="inferred from homology"/>
<dbReference type="EMBL" id="VZRZ01004465">
    <property type="protein sequence ID" value="NWW76267.1"/>
    <property type="molecule type" value="Genomic_DNA"/>
</dbReference>
<evidence type="ECO:0000256" key="4">
    <source>
        <dbReference type="SAM" id="Coils"/>
    </source>
</evidence>
<keyword evidence="1" id="KW-0597">Phosphoprotein</keyword>